<evidence type="ECO:0000313" key="6">
    <source>
        <dbReference type="EMBL" id="AZN37856.1"/>
    </source>
</evidence>
<dbReference type="GO" id="GO:0042732">
    <property type="term" value="P:D-xylose metabolic process"/>
    <property type="evidence" value="ECO:0007669"/>
    <property type="project" value="InterPro"/>
</dbReference>
<evidence type="ECO:0000259" key="5">
    <source>
        <dbReference type="Pfam" id="PF01370"/>
    </source>
</evidence>
<dbReference type="GO" id="GO:0048040">
    <property type="term" value="F:UDP-glucuronate decarboxylase activity"/>
    <property type="evidence" value="ECO:0007669"/>
    <property type="project" value="TreeGrafter"/>
</dbReference>
<dbReference type="InterPro" id="IPR036291">
    <property type="entry name" value="NAD(P)-bd_dom_sf"/>
</dbReference>
<evidence type="ECO:0000256" key="4">
    <source>
        <dbReference type="ARBA" id="ARBA00023239"/>
    </source>
</evidence>
<evidence type="ECO:0000256" key="2">
    <source>
        <dbReference type="ARBA" id="ARBA00022793"/>
    </source>
</evidence>
<dbReference type="EMBL" id="CP034433">
    <property type="protein sequence ID" value="AZN37856.1"/>
    <property type="molecule type" value="Genomic_DNA"/>
</dbReference>
<dbReference type="SUPFAM" id="SSF51735">
    <property type="entry name" value="NAD(P)-binding Rossmann-fold domains"/>
    <property type="match status" value="1"/>
</dbReference>
<dbReference type="Pfam" id="PF01370">
    <property type="entry name" value="Epimerase"/>
    <property type="match status" value="1"/>
</dbReference>
<dbReference type="PANTHER" id="PTHR43078">
    <property type="entry name" value="UDP-GLUCURONIC ACID DECARBOXYLASE-RELATED"/>
    <property type="match status" value="1"/>
</dbReference>
<sequence>MDKRGESVFLEDFDKVISEKLNWEKFAGKTVLITGAAGFLPAYLVCSLLRLNDSKKLSKPVRVLGLVRNIERANKRFHSYLDRSDFVLLEGDVTNSFNMSNESIHFIVHAASQASPKYYGSDPVGTLSANILGTANLLKLATIQPVDCFLFFSSSEIYGQLSEAALEAHESSCGSLDPMNVRSCYSESKRMGETMCVSWWHQYQVPIRVVRPFHTYGPGMLLNDGRVFADFVANVVEGKDITMNSDGSAIRAFCYLVDATIAYFYVMLNGENGQAYNVGNDEEVLSIANLAEKVAQIIPDKQVKVIFNKREETAGYMKSSVNRIVPNVSKLRALGWSPNYDVDSGFRRTILSYL</sequence>
<evidence type="ECO:0000256" key="3">
    <source>
        <dbReference type="ARBA" id="ARBA00023027"/>
    </source>
</evidence>
<keyword evidence="3" id="KW-0520">NAD</keyword>
<accession>A0A3S8ZWJ7</accession>
<reference evidence="6 7" key="1">
    <citation type="submission" date="2018-12" db="EMBL/GenBank/DDBJ databases">
        <title>Complete genome sequence of Iodobacter sp. H11R3.</title>
        <authorList>
            <person name="Bae J.-W."/>
        </authorList>
    </citation>
    <scope>NUCLEOTIDE SEQUENCE [LARGE SCALE GENOMIC DNA]</scope>
    <source>
        <strain evidence="6 7">H11R3</strain>
    </source>
</reference>
<dbReference type="RefSeq" id="WP_125975873.1">
    <property type="nucleotide sequence ID" value="NZ_CP034433.1"/>
</dbReference>
<dbReference type="Proteomes" id="UP000282438">
    <property type="component" value="Chromosome"/>
</dbReference>
<evidence type="ECO:0000313" key="7">
    <source>
        <dbReference type="Proteomes" id="UP000282438"/>
    </source>
</evidence>
<keyword evidence="2" id="KW-0210">Decarboxylase</keyword>
<keyword evidence="7" id="KW-1185">Reference proteome</keyword>
<feature type="domain" description="NAD-dependent epimerase/dehydratase" evidence="5">
    <location>
        <begin position="31"/>
        <end position="279"/>
    </location>
</feature>
<dbReference type="GO" id="GO:0005737">
    <property type="term" value="C:cytoplasm"/>
    <property type="evidence" value="ECO:0007669"/>
    <property type="project" value="TreeGrafter"/>
</dbReference>
<dbReference type="OrthoDB" id="9769113at2"/>
<dbReference type="InterPro" id="IPR044516">
    <property type="entry name" value="UXS-like"/>
</dbReference>
<dbReference type="InterPro" id="IPR001509">
    <property type="entry name" value="Epimerase_deHydtase"/>
</dbReference>
<organism evidence="6 7">
    <name type="scientific">Iodobacter ciconiae</name>
    <dbReference type="NCBI Taxonomy" id="2496266"/>
    <lineage>
        <taxon>Bacteria</taxon>
        <taxon>Pseudomonadati</taxon>
        <taxon>Pseudomonadota</taxon>
        <taxon>Betaproteobacteria</taxon>
        <taxon>Neisseriales</taxon>
        <taxon>Chitinibacteraceae</taxon>
        <taxon>Iodobacter</taxon>
    </lineage>
</organism>
<name>A0A3S8ZWJ7_9NEIS</name>
<dbReference type="AlphaFoldDB" id="A0A3S8ZWJ7"/>
<dbReference type="Gene3D" id="3.40.50.720">
    <property type="entry name" value="NAD(P)-binding Rossmann-like Domain"/>
    <property type="match status" value="1"/>
</dbReference>
<dbReference type="GO" id="GO:0070403">
    <property type="term" value="F:NAD+ binding"/>
    <property type="evidence" value="ECO:0007669"/>
    <property type="project" value="InterPro"/>
</dbReference>
<proteinExistence type="predicted"/>
<protein>
    <submittedName>
        <fullName evidence="6">NAD-dependent epimerase/dehydratase family protein</fullName>
    </submittedName>
</protein>
<dbReference type="PANTHER" id="PTHR43078:SF7">
    <property type="entry name" value="UDP-GLUCURONATE DECARBOXYLASE"/>
    <property type="match status" value="1"/>
</dbReference>
<gene>
    <name evidence="6" type="ORF">EJO50_16125</name>
</gene>
<dbReference type="KEGG" id="iod:EJO50_16125"/>
<comment type="cofactor">
    <cofactor evidence="1">
        <name>NAD(+)</name>
        <dbReference type="ChEBI" id="CHEBI:57540"/>
    </cofactor>
</comment>
<evidence type="ECO:0000256" key="1">
    <source>
        <dbReference type="ARBA" id="ARBA00001911"/>
    </source>
</evidence>
<keyword evidence="4" id="KW-0456">Lyase</keyword>